<accession>A0A2P5A129</accession>
<gene>
    <name evidence="2" type="ORF">TGAM01_v200705</name>
</gene>
<dbReference type="EMBL" id="JPDN02000002">
    <property type="protein sequence ID" value="PON30265.1"/>
    <property type="molecule type" value="Genomic_DNA"/>
</dbReference>
<dbReference type="Proteomes" id="UP000054821">
    <property type="component" value="Unassembled WGS sequence"/>
</dbReference>
<dbReference type="RefSeq" id="XP_018659299.1">
    <property type="nucleotide sequence ID" value="XM_018807489.1"/>
</dbReference>
<evidence type="ECO:0000256" key="1">
    <source>
        <dbReference type="SAM" id="MobiDB-lite"/>
    </source>
</evidence>
<dbReference type="CDD" id="cd14688">
    <property type="entry name" value="bZIP_YAP"/>
    <property type="match status" value="1"/>
</dbReference>
<proteinExistence type="predicted"/>
<comment type="caution">
    <text evidence="2">The sequence shown here is derived from an EMBL/GenBank/DDBJ whole genome shotgun (WGS) entry which is preliminary data.</text>
</comment>
<evidence type="ECO:0008006" key="4">
    <source>
        <dbReference type="Google" id="ProtNLM"/>
    </source>
</evidence>
<reference evidence="2 3" key="1">
    <citation type="journal article" date="2016" name="Genome Announc.">
        <title>Draft Whole-Genome Sequence of Trichoderma gamsii T6085, a Promising Biocontrol Agent of Fusarium Head Blight on Wheat.</title>
        <authorList>
            <person name="Baroncelli R."/>
            <person name="Zapparata A."/>
            <person name="Piaggeschi G."/>
            <person name="Sarrocco S."/>
            <person name="Vannacci G."/>
        </authorList>
    </citation>
    <scope>NUCLEOTIDE SEQUENCE [LARGE SCALE GENOMIC DNA]</scope>
    <source>
        <strain evidence="2 3">T6085</strain>
    </source>
</reference>
<feature type="compositionally biased region" description="Basic and acidic residues" evidence="1">
    <location>
        <begin position="64"/>
        <end position="81"/>
    </location>
</feature>
<dbReference type="PANTHER" id="PTHR39607">
    <property type="entry name" value="XANTHOCILLIN BIOSYNTHESIS CLUSTER TRANSCRIPTION FACTOR XANC-RELATED"/>
    <property type="match status" value="1"/>
</dbReference>
<dbReference type="AlphaFoldDB" id="A0A2P5A129"/>
<dbReference type="GeneID" id="29987572"/>
<feature type="region of interest" description="Disordered" evidence="1">
    <location>
        <begin position="1"/>
        <end position="93"/>
    </location>
</feature>
<name>A0A2P5A129_9HYPO</name>
<protein>
    <recommendedName>
        <fullName evidence="4">BZIP domain-containing protein</fullName>
    </recommendedName>
</protein>
<evidence type="ECO:0000313" key="3">
    <source>
        <dbReference type="Proteomes" id="UP000054821"/>
    </source>
</evidence>
<keyword evidence="3" id="KW-1185">Reference proteome</keyword>
<evidence type="ECO:0000313" key="2">
    <source>
        <dbReference type="EMBL" id="PON30265.1"/>
    </source>
</evidence>
<dbReference type="InterPro" id="IPR052635">
    <property type="entry name" value="Sec_Metab_Biosynth_Reg"/>
</dbReference>
<feature type="compositionally biased region" description="Polar residues" evidence="1">
    <location>
        <begin position="1"/>
        <end position="25"/>
    </location>
</feature>
<sequence>MPAAQRSESVPHSPDVLSSKSSNCASPIKRSKAGAQDTEWSDVTDPDERRRIQNRVAQRKFRSKAREQKERAEREARDKEYAGNSYRIPYSDDIDTEPELSGLPWGSMNMSLFVARGHEAESRKASRRGMHQGDGFASSNYTSSLSSDMRQSATYSSSGANDIYMEENPYIYDACFIGQAFPTL</sequence>
<dbReference type="PANTHER" id="PTHR39607:SF2">
    <property type="entry name" value="BZIP DOMAIN-CONTAINING PROTEIN"/>
    <property type="match status" value="1"/>
</dbReference>
<organism evidence="2 3">
    <name type="scientific">Trichoderma gamsii</name>
    <dbReference type="NCBI Taxonomy" id="398673"/>
    <lineage>
        <taxon>Eukaryota</taxon>
        <taxon>Fungi</taxon>
        <taxon>Dikarya</taxon>
        <taxon>Ascomycota</taxon>
        <taxon>Pezizomycotina</taxon>
        <taxon>Sordariomycetes</taxon>
        <taxon>Hypocreomycetidae</taxon>
        <taxon>Hypocreales</taxon>
        <taxon>Hypocreaceae</taxon>
        <taxon>Trichoderma</taxon>
    </lineage>
</organism>